<dbReference type="InterPro" id="IPR010982">
    <property type="entry name" value="Lambda_DNA-bd_dom_sf"/>
</dbReference>
<accession>A0A0C5VRE9</accession>
<dbReference type="InterPro" id="IPR010093">
    <property type="entry name" value="SinI_DNA-bd"/>
</dbReference>
<keyword evidence="3" id="KW-1185">Reference proteome</keyword>
<sequence>MRKQLPDNIHLNIFPLPPVLSQQQFSEYVGVSSDTVRGWVEQRTLPTIKIGRQRYINIVGLTDALNNGKSRFCKGDYKS</sequence>
<evidence type="ECO:0000313" key="3">
    <source>
        <dbReference type="Proteomes" id="UP000032266"/>
    </source>
</evidence>
<proteinExistence type="predicted"/>
<dbReference type="InterPro" id="IPR009061">
    <property type="entry name" value="DNA-bd_dom_put_sf"/>
</dbReference>
<dbReference type="OrthoDB" id="9035707at2"/>
<organism evidence="2 3">
    <name type="scientific">Gynuella sunshinyii YC6258</name>
    <dbReference type="NCBI Taxonomy" id="1445510"/>
    <lineage>
        <taxon>Bacteria</taxon>
        <taxon>Pseudomonadati</taxon>
        <taxon>Pseudomonadota</taxon>
        <taxon>Gammaproteobacteria</taxon>
        <taxon>Oceanospirillales</taxon>
        <taxon>Saccharospirillaceae</taxon>
        <taxon>Gynuella</taxon>
    </lineage>
</organism>
<protein>
    <submittedName>
        <fullName evidence="2">Putative transcriptional regulator</fullName>
    </submittedName>
</protein>
<evidence type="ECO:0000259" key="1">
    <source>
        <dbReference type="Pfam" id="PF12728"/>
    </source>
</evidence>
<dbReference type="RefSeq" id="WP_044619010.1">
    <property type="nucleotide sequence ID" value="NZ_CP007142.1"/>
</dbReference>
<dbReference type="HOGENOM" id="CLU_2665966_0_0_6"/>
<name>A0A0C5VRE9_9GAMM</name>
<dbReference type="SUPFAM" id="SSF46955">
    <property type="entry name" value="Putative DNA-binding domain"/>
    <property type="match status" value="1"/>
</dbReference>
<dbReference type="EMBL" id="CP007142">
    <property type="protein sequence ID" value="AJQ97212.1"/>
    <property type="molecule type" value="Genomic_DNA"/>
</dbReference>
<dbReference type="InterPro" id="IPR041657">
    <property type="entry name" value="HTH_17"/>
</dbReference>
<gene>
    <name evidence="2" type="ORF">YC6258_05182</name>
</gene>
<dbReference type="STRING" id="1445510.YC6258_05182"/>
<dbReference type="GO" id="GO:0003677">
    <property type="term" value="F:DNA binding"/>
    <property type="evidence" value="ECO:0007669"/>
    <property type="project" value="InterPro"/>
</dbReference>
<dbReference type="Gene3D" id="1.10.260.40">
    <property type="entry name" value="lambda repressor-like DNA-binding domains"/>
    <property type="match status" value="1"/>
</dbReference>
<dbReference type="AlphaFoldDB" id="A0A0C5VRE9"/>
<dbReference type="KEGG" id="gsn:YC6258_05182"/>
<dbReference type="Pfam" id="PF12728">
    <property type="entry name" value="HTH_17"/>
    <property type="match status" value="1"/>
</dbReference>
<dbReference type="NCBIfam" id="TIGR01764">
    <property type="entry name" value="excise"/>
    <property type="match status" value="1"/>
</dbReference>
<reference evidence="2 3" key="1">
    <citation type="submission" date="2014-01" db="EMBL/GenBank/DDBJ databases">
        <title>Full genme sequencing of cellulolytic bacterium Gynuella sunshinyii YC6258T gen. nov., sp. nov.</title>
        <authorList>
            <person name="Khan H."/>
            <person name="Chung E.J."/>
            <person name="Chung Y.R."/>
        </authorList>
    </citation>
    <scope>NUCLEOTIDE SEQUENCE [LARGE SCALE GENOMIC DNA]</scope>
    <source>
        <strain evidence="2 3">YC6258</strain>
    </source>
</reference>
<evidence type="ECO:0000313" key="2">
    <source>
        <dbReference type="EMBL" id="AJQ97212.1"/>
    </source>
</evidence>
<dbReference type="Proteomes" id="UP000032266">
    <property type="component" value="Chromosome"/>
</dbReference>
<feature type="domain" description="Helix-turn-helix" evidence="1">
    <location>
        <begin position="20"/>
        <end position="57"/>
    </location>
</feature>